<dbReference type="EMBL" id="UOGK01000313">
    <property type="protein sequence ID" value="VAX39975.1"/>
    <property type="molecule type" value="Genomic_DNA"/>
</dbReference>
<name>A0A3B1E354_9ZZZZ</name>
<evidence type="ECO:0000256" key="3">
    <source>
        <dbReference type="SAM" id="MobiDB-lite"/>
    </source>
</evidence>
<proteinExistence type="inferred from homology"/>
<protein>
    <submittedName>
        <fullName evidence="5">Dihydrolipoamide succinyltransferase component (E2) of 2-oxoglutarate dehydrogenase complex</fullName>
        <ecNumber evidence="5">2.3.1.61</ecNumber>
    </submittedName>
</protein>
<reference evidence="5" key="1">
    <citation type="submission" date="2018-06" db="EMBL/GenBank/DDBJ databases">
        <authorList>
            <person name="Zhirakovskaya E."/>
        </authorList>
    </citation>
    <scope>NUCLEOTIDE SEQUENCE</scope>
</reference>
<dbReference type="Gene3D" id="2.40.50.100">
    <property type="match status" value="1"/>
</dbReference>
<comment type="similarity">
    <text evidence="1">Belongs to the 2-oxoacid dehydrogenase family.</text>
</comment>
<dbReference type="AlphaFoldDB" id="A0A3B1E354"/>
<evidence type="ECO:0000256" key="1">
    <source>
        <dbReference type="ARBA" id="ARBA00007317"/>
    </source>
</evidence>
<keyword evidence="5" id="KW-0012">Acyltransferase</keyword>
<dbReference type="GO" id="GO:0006099">
    <property type="term" value="P:tricarboxylic acid cycle"/>
    <property type="evidence" value="ECO:0007669"/>
    <property type="project" value="TreeGrafter"/>
</dbReference>
<feature type="region of interest" description="Disordered" evidence="3">
    <location>
        <begin position="83"/>
        <end position="119"/>
    </location>
</feature>
<dbReference type="InterPro" id="IPR011053">
    <property type="entry name" value="Single_hybrid_motif"/>
</dbReference>
<dbReference type="PANTHER" id="PTHR43416">
    <property type="entry name" value="DIHYDROLIPOYLLYSINE-RESIDUE SUCCINYLTRANSFERASE COMPONENT OF 2-OXOGLUTARATE DEHYDROGENASE COMPLEX, MITOCHONDRIAL-RELATED"/>
    <property type="match status" value="1"/>
</dbReference>
<dbReference type="Pfam" id="PF00364">
    <property type="entry name" value="Biotin_lipoyl"/>
    <property type="match status" value="1"/>
</dbReference>
<dbReference type="InterPro" id="IPR000089">
    <property type="entry name" value="Biotin_lipoyl"/>
</dbReference>
<dbReference type="GO" id="GO:0004149">
    <property type="term" value="F:dihydrolipoyllysine-residue succinyltransferase activity"/>
    <property type="evidence" value="ECO:0007669"/>
    <property type="project" value="UniProtKB-EC"/>
</dbReference>
<gene>
    <name evidence="5" type="ORF">MNBD_PLANCTO03-578</name>
</gene>
<keyword evidence="2" id="KW-0450">Lipoyl</keyword>
<feature type="compositionally biased region" description="Low complexity" evidence="3">
    <location>
        <begin position="83"/>
        <end position="95"/>
    </location>
</feature>
<evidence type="ECO:0000313" key="5">
    <source>
        <dbReference type="EMBL" id="VAX39975.1"/>
    </source>
</evidence>
<accession>A0A3B1E354</accession>
<dbReference type="CDD" id="cd06849">
    <property type="entry name" value="lipoyl_domain"/>
    <property type="match status" value="1"/>
</dbReference>
<feature type="domain" description="Lipoyl-binding" evidence="4">
    <location>
        <begin position="2"/>
        <end position="76"/>
    </location>
</feature>
<dbReference type="InterPro" id="IPR050537">
    <property type="entry name" value="2-oxoacid_dehydrogenase"/>
</dbReference>
<dbReference type="EC" id="2.3.1.61" evidence="5"/>
<sequence length="119" mass="11846">MATDIVIPDIGESVTTGVVSTWLKADGEYVDRDEIVLELDTDKITMEITAPAAGALKRMAAEGDEVEVGAVIGTVDESAEKPAAAVAASAPAHAEASAKTEAAEASASSPAAPPPAATA</sequence>
<organism evidence="5">
    <name type="scientific">hydrothermal vent metagenome</name>
    <dbReference type="NCBI Taxonomy" id="652676"/>
    <lineage>
        <taxon>unclassified sequences</taxon>
        <taxon>metagenomes</taxon>
        <taxon>ecological metagenomes</taxon>
    </lineage>
</organism>
<feature type="non-terminal residue" evidence="5">
    <location>
        <position position="119"/>
    </location>
</feature>
<evidence type="ECO:0000259" key="4">
    <source>
        <dbReference type="PROSITE" id="PS50968"/>
    </source>
</evidence>
<dbReference type="PROSITE" id="PS50968">
    <property type="entry name" value="BIOTINYL_LIPOYL"/>
    <property type="match status" value="1"/>
</dbReference>
<evidence type="ECO:0000256" key="2">
    <source>
        <dbReference type="ARBA" id="ARBA00022823"/>
    </source>
</evidence>
<dbReference type="PANTHER" id="PTHR43416:SF5">
    <property type="entry name" value="DIHYDROLIPOYLLYSINE-RESIDUE SUCCINYLTRANSFERASE COMPONENT OF 2-OXOGLUTARATE DEHYDROGENASE COMPLEX, MITOCHONDRIAL"/>
    <property type="match status" value="1"/>
</dbReference>
<keyword evidence="5" id="KW-0808">Transferase</keyword>
<dbReference type="GO" id="GO:0005829">
    <property type="term" value="C:cytosol"/>
    <property type="evidence" value="ECO:0007669"/>
    <property type="project" value="TreeGrafter"/>
</dbReference>
<dbReference type="SUPFAM" id="SSF51230">
    <property type="entry name" value="Single hybrid motif"/>
    <property type="match status" value="1"/>
</dbReference>